<dbReference type="EMBL" id="CP002106">
    <property type="protein sequence ID" value="ADK67616.1"/>
    <property type="molecule type" value="Genomic_DNA"/>
</dbReference>
<feature type="coiled-coil region" evidence="6">
    <location>
        <begin position="6"/>
        <end position="37"/>
    </location>
</feature>
<keyword evidence="3 5" id="KW-0347">Helicase</keyword>
<evidence type="ECO:0000313" key="9">
    <source>
        <dbReference type="Proteomes" id="UP000000333"/>
    </source>
</evidence>
<protein>
    <submittedName>
        <fullName evidence="8">Superfamily I DNA and RNA helicase-like protein</fullName>
    </submittedName>
</protein>
<feature type="binding site" evidence="5">
    <location>
        <begin position="230"/>
        <end position="237"/>
    </location>
    <ligand>
        <name>ATP</name>
        <dbReference type="ChEBI" id="CHEBI:30616"/>
    </ligand>
</feature>
<evidence type="ECO:0000256" key="5">
    <source>
        <dbReference type="PROSITE-ProRule" id="PRU00560"/>
    </source>
</evidence>
<dbReference type="GO" id="GO:0016787">
    <property type="term" value="F:hydrolase activity"/>
    <property type="evidence" value="ECO:0007669"/>
    <property type="project" value="UniProtKB-UniRule"/>
</dbReference>
<evidence type="ECO:0000256" key="3">
    <source>
        <dbReference type="ARBA" id="ARBA00022806"/>
    </source>
</evidence>
<dbReference type="PANTHER" id="PTHR11070">
    <property type="entry name" value="UVRD / RECB / PCRA DNA HELICASE FAMILY MEMBER"/>
    <property type="match status" value="1"/>
</dbReference>
<dbReference type="GO" id="GO:0005829">
    <property type="term" value="C:cytosol"/>
    <property type="evidence" value="ECO:0007669"/>
    <property type="project" value="TreeGrafter"/>
</dbReference>
<gene>
    <name evidence="8" type="ordered locus">Olsu_0501</name>
</gene>
<dbReference type="GO" id="GO:0005524">
    <property type="term" value="F:ATP binding"/>
    <property type="evidence" value="ECO:0007669"/>
    <property type="project" value="UniProtKB-UniRule"/>
</dbReference>
<dbReference type="HOGENOM" id="CLU_010312_4_0_11"/>
<reference evidence="8 9" key="1">
    <citation type="journal article" date="2010" name="Stand. Genomic Sci.">
        <title>Complete genome sequence of Olsenella uli type strain (VPI D76D-27C).</title>
        <authorList>
            <person name="Goker M."/>
            <person name="Held B."/>
            <person name="Lucas S."/>
            <person name="Nolan M."/>
            <person name="Yasawong M."/>
            <person name="Glavina Del Rio T."/>
            <person name="Tice H."/>
            <person name="Cheng J.F."/>
            <person name="Bruce D."/>
            <person name="Detter J.C."/>
            <person name="Tapia R."/>
            <person name="Han C."/>
            <person name="Goodwin L."/>
            <person name="Pitluck S."/>
            <person name="Liolios K."/>
            <person name="Ivanova N."/>
            <person name="Mavromatis K."/>
            <person name="Mikhailova N."/>
            <person name="Pati A."/>
            <person name="Chen A."/>
            <person name="Palaniappan K."/>
            <person name="Land M."/>
            <person name="Hauser L."/>
            <person name="Chang Y.J."/>
            <person name="Jeffries C.D."/>
            <person name="Rohde M."/>
            <person name="Sikorski J."/>
            <person name="Pukall R."/>
            <person name="Woyke T."/>
            <person name="Bristow J."/>
            <person name="Eisen J.A."/>
            <person name="Markowitz V."/>
            <person name="Hugenholtz P."/>
            <person name="Kyrpides N.C."/>
            <person name="Klenk H.P."/>
            <person name="Lapidus A."/>
        </authorList>
    </citation>
    <scope>NUCLEOTIDE SEQUENCE [LARGE SCALE GENOMIC DNA]</scope>
    <source>
        <strain evidence="9">ATCC 49627 / DSM 7084 / CIP 109912 / JCM 12494 / NCIMB 702895 / VPI D76D-27C</strain>
    </source>
</reference>
<dbReference type="Proteomes" id="UP000000333">
    <property type="component" value="Chromosome"/>
</dbReference>
<keyword evidence="2 5" id="KW-0378">Hydrolase</keyword>
<dbReference type="GO" id="GO:0000725">
    <property type="term" value="P:recombinational repair"/>
    <property type="evidence" value="ECO:0007669"/>
    <property type="project" value="TreeGrafter"/>
</dbReference>
<dbReference type="SUPFAM" id="SSF52540">
    <property type="entry name" value="P-loop containing nucleoside triphosphate hydrolases"/>
    <property type="match status" value="1"/>
</dbReference>
<dbReference type="InterPro" id="IPR000212">
    <property type="entry name" value="DNA_helicase_UvrD/REP"/>
</dbReference>
<accession>E1QZ02</accession>
<dbReference type="PROSITE" id="PS51198">
    <property type="entry name" value="UVRD_HELICASE_ATP_BIND"/>
    <property type="match status" value="1"/>
</dbReference>
<evidence type="ECO:0000313" key="8">
    <source>
        <dbReference type="EMBL" id="ADK67616.1"/>
    </source>
</evidence>
<keyword evidence="9" id="KW-1185">Reference proteome</keyword>
<dbReference type="GO" id="GO:0003677">
    <property type="term" value="F:DNA binding"/>
    <property type="evidence" value="ECO:0007669"/>
    <property type="project" value="InterPro"/>
</dbReference>
<sequence length="731" mass="81653">MDDRTLAAEQAHLDDIYAQLVRLRDELTERLETTHRQAARDLIDMSEEVRQDFGGADEAMETLAAIETLNSVIDSYNQVHDFDIERLGRVAILLRQPYFAKVRLRMRPGRPARDVYIGAAGMTDDHHTPLVVDWRNPIAETYYNQEMGTTSYEVDGRLRTVELELRRQFDITRDHLNLYFDSDVAIEDSLLLSALSRHHSEKLQAITATIQREQNRVIRHRDVGALIVSGIAGSGKTSVLLQRIAFLLYRERKTLDASQVYLFTPNDVFRRYVDTVLPSLGESNPRTFTWRSFTAAQGLADHGEGRGTTADELGRLEAAVPSLELLPSDFREVKVAETVLLRTSSIQGAAEKYARFPVGPKFVALVKDELHGRLNRRIANLAHDEELQERMLALDVDEQMARFGEVISPNDEDELLSWAKRYAEGLYGGAHDEIERSGWLRIDRIGARILGTSNLNSVEWLYLHLLITGGGGRDARYVMVDEVQDYSAGQLMVLARYFSRAHFLLLGDEHQAIREGSASFDEIRRVFGESHGEVEECRLLTSYRSTPEVTALFWGLVEQDEHAAVSSVQRDGGRPRIIEVSSGDAGAYLAMLREILDEAGRCKGLCAVICADRARSRWLARQLKGVRPEGAPDGQRGGLRPRMGDAQPGSAVTLVDKGDALPAGGVVLMELSLAKGLEFDHVVVADAQAEVYPDTPLSRNRLYTALSRATHRVSVLSQGPLTPLLAATERC</sequence>
<evidence type="ECO:0000256" key="4">
    <source>
        <dbReference type="ARBA" id="ARBA00022840"/>
    </source>
</evidence>
<dbReference type="eggNOG" id="COG3973">
    <property type="taxonomic scope" value="Bacteria"/>
</dbReference>
<keyword evidence="4 5" id="KW-0067">ATP-binding</keyword>
<evidence type="ECO:0000256" key="2">
    <source>
        <dbReference type="ARBA" id="ARBA00022801"/>
    </source>
</evidence>
<dbReference type="PANTHER" id="PTHR11070:SF17">
    <property type="entry name" value="DNA HELICASE IV"/>
    <property type="match status" value="1"/>
</dbReference>
<dbReference type="InterPro" id="IPR027417">
    <property type="entry name" value="P-loop_NTPase"/>
</dbReference>
<dbReference type="InterPro" id="IPR014016">
    <property type="entry name" value="UvrD-like_ATP-bd"/>
</dbReference>
<dbReference type="InterPro" id="IPR027785">
    <property type="entry name" value="UvrD-like_helicase_C"/>
</dbReference>
<feature type="domain" description="UvrD-like helicase ATP-binding" evidence="7">
    <location>
        <begin position="209"/>
        <end position="546"/>
    </location>
</feature>
<keyword evidence="1 5" id="KW-0547">Nucleotide-binding</keyword>
<evidence type="ECO:0000256" key="1">
    <source>
        <dbReference type="ARBA" id="ARBA00022741"/>
    </source>
</evidence>
<evidence type="ECO:0000259" key="7">
    <source>
        <dbReference type="PROSITE" id="PS51198"/>
    </source>
</evidence>
<dbReference type="Pfam" id="PF13538">
    <property type="entry name" value="UvrD_C_2"/>
    <property type="match status" value="1"/>
</dbReference>
<name>E1QZ02_OLSUV</name>
<dbReference type="KEGG" id="ols:Olsu_0501"/>
<dbReference type="OrthoDB" id="3196525at2"/>
<dbReference type="PATRIC" id="fig|633147.7.peg.1054"/>
<dbReference type="Gene3D" id="3.40.50.300">
    <property type="entry name" value="P-loop containing nucleotide triphosphate hydrolases"/>
    <property type="match status" value="3"/>
</dbReference>
<organism evidence="8 9">
    <name type="scientific">Olsenella uli (strain ATCC 49627 / DSM 7084 / CCUG 31166 / CIP 109912 / JCM 12494 / LMG 11480 / NCIMB 702895 / VPI D76D-27C)</name>
    <name type="common">Lactobacillus uli</name>
    <dbReference type="NCBI Taxonomy" id="633147"/>
    <lineage>
        <taxon>Bacteria</taxon>
        <taxon>Bacillati</taxon>
        <taxon>Actinomycetota</taxon>
        <taxon>Coriobacteriia</taxon>
        <taxon>Coriobacteriales</taxon>
        <taxon>Atopobiaceae</taxon>
        <taxon>Olsenella</taxon>
    </lineage>
</organism>
<dbReference type="AlphaFoldDB" id="E1QZ02"/>
<evidence type="ECO:0000256" key="6">
    <source>
        <dbReference type="SAM" id="Coils"/>
    </source>
</evidence>
<keyword evidence="6" id="KW-0175">Coiled coil</keyword>
<dbReference type="STRING" id="633147.Olsu_0501"/>
<proteinExistence type="predicted"/>
<dbReference type="GeneID" id="78511939"/>
<dbReference type="GO" id="GO:0043138">
    <property type="term" value="F:3'-5' DNA helicase activity"/>
    <property type="evidence" value="ECO:0007669"/>
    <property type="project" value="TreeGrafter"/>
</dbReference>
<dbReference type="RefSeq" id="WP_013251368.1">
    <property type="nucleotide sequence ID" value="NC_014363.1"/>
</dbReference>